<name>A0A7Y9ZN05_9ACTN</name>
<accession>A0A7Y9ZN05</accession>
<dbReference type="RefSeq" id="WP_373366972.1">
    <property type="nucleotide sequence ID" value="NZ_JACBZM010000002.1"/>
</dbReference>
<reference evidence="2 3" key="1">
    <citation type="submission" date="2020-07" db="EMBL/GenBank/DDBJ databases">
        <title>Sequencing the genomes of 1000 actinobacteria strains.</title>
        <authorList>
            <person name="Klenk H.-P."/>
        </authorList>
    </citation>
    <scope>NUCLEOTIDE SEQUENCE [LARGE SCALE GENOMIC DNA]</scope>
    <source>
        <strain evidence="2 3">DSM 15131</strain>
    </source>
</reference>
<sequence>MSAGQNADDGTREAAVRELGEDAVRALEVEVVKANADRLSLGTFVAMGIPTASILEGLGCEPGSSATRRESSGLSVRARGRLDQAVAWSRGRICYREPATGASGEVSGRIEASPAGPGRTHASPAVTVTRHTDGSVALQLNNQDRPIPVTDTHVADVLGVELETWVRSRDSIEKALAAVAGARPPLKPDSTRRPHRPEELSTTSPVTPAPGPGLAS</sequence>
<evidence type="ECO:0000313" key="3">
    <source>
        <dbReference type="Proteomes" id="UP000562045"/>
    </source>
</evidence>
<dbReference type="AlphaFoldDB" id="A0A7Y9ZN05"/>
<dbReference type="Proteomes" id="UP000562045">
    <property type="component" value="Unassembled WGS sequence"/>
</dbReference>
<proteinExistence type="predicted"/>
<organism evidence="2 3">
    <name type="scientific">Nocardioides aromaticivorans</name>
    <dbReference type="NCBI Taxonomy" id="200618"/>
    <lineage>
        <taxon>Bacteria</taxon>
        <taxon>Bacillati</taxon>
        <taxon>Actinomycetota</taxon>
        <taxon>Actinomycetes</taxon>
        <taxon>Propionibacteriales</taxon>
        <taxon>Nocardioidaceae</taxon>
        <taxon>Nocardioides</taxon>
    </lineage>
</organism>
<feature type="region of interest" description="Disordered" evidence="1">
    <location>
        <begin position="104"/>
        <end position="124"/>
    </location>
</feature>
<feature type="compositionally biased region" description="Pro residues" evidence="1">
    <location>
        <begin position="207"/>
        <end position="216"/>
    </location>
</feature>
<comment type="caution">
    <text evidence="2">The sequence shown here is derived from an EMBL/GenBank/DDBJ whole genome shotgun (WGS) entry which is preliminary data.</text>
</comment>
<evidence type="ECO:0000256" key="1">
    <source>
        <dbReference type="SAM" id="MobiDB-lite"/>
    </source>
</evidence>
<gene>
    <name evidence="2" type="ORF">BJ993_005002</name>
</gene>
<feature type="compositionally biased region" description="Basic and acidic residues" evidence="1">
    <location>
        <begin position="189"/>
        <end position="199"/>
    </location>
</feature>
<feature type="region of interest" description="Disordered" evidence="1">
    <location>
        <begin position="178"/>
        <end position="216"/>
    </location>
</feature>
<dbReference type="EMBL" id="JACBZM010000002">
    <property type="protein sequence ID" value="NYI47856.1"/>
    <property type="molecule type" value="Genomic_DNA"/>
</dbReference>
<evidence type="ECO:0000313" key="2">
    <source>
        <dbReference type="EMBL" id="NYI47856.1"/>
    </source>
</evidence>
<protein>
    <submittedName>
        <fullName evidence="2">Uncharacterized protein</fullName>
    </submittedName>
</protein>